<sequence>MLPKTEKVVAQKLINQAREELEEKAIMNIIITASFGCDTKRCENEDIWKDVKNAEDFMYQRKIFYSSSRRSEAIKSILNTLHLKTPREDAHSKRVSVICEAIGKAYNLSDDEIKELRLAGELHDIGKIAVDEVILDKPGKLSQEEWEQIRRHPETGYRLLATSSRHYDIAEYVLAHHERWDGTGYPRGLRGEEIPWKARIISIADSFDAMTCERPYRKSFTEEEAIIEIKNSAGKQFDPEIARVFVEKVLGNIW</sequence>
<dbReference type="PANTHER" id="PTHR43155">
    <property type="entry name" value="CYCLIC DI-GMP PHOSPHODIESTERASE PA4108-RELATED"/>
    <property type="match status" value="1"/>
</dbReference>
<proteinExistence type="predicted"/>
<dbReference type="Pfam" id="PF13487">
    <property type="entry name" value="HD_5"/>
    <property type="match status" value="1"/>
</dbReference>
<dbReference type="SMART" id="SM00471">
    <property type="entry name" value="HDc"/>
    <property type="match status" value="1"/>
</dbReference>
<evidence type="ECO:0000259" key="1">
    <source>
        <dbReference type="PROSITE" id="PS51831"/>
    </source>
</evidence>
<accession>A0A645EGV7</accession>
<dbReference type="InterPro" id="IPR006674">
    <property type="entry name" value="HD_domain"/>
</dbReference>
<dbReference type="InterPro" id="IPR003607">
    <property type="entry name" value="HD/PDEase_dom"/>
</dbReference>
<dbReference type="PANTHER" id="PTHR43155:SF2">
    <property type="entry name" value="CYCLIC DI-GMP PHOSPHODIESTERASE PA4108"/>
    <property type="match status" value="1"/>
</dbReference>
<dbReference type="CDD" id="cd00077">
    <property type="entry name" value="HDc"/>
    <property type="match status" value="1"/>
</dbReference>
<dbReference type="SUPFAM" id="SSF109604">
    <property type="entry name" value="HD-domain/PDEase-like"/>
    <property type="match status" value="1"/>
</dbReference>
<dbReference type="AlphaFoldDB" id="A0A645EGV7"/>
<name>A0A645EGV7_9ZZZZ</name>
<evidence type="ECO:0000259" key="2">
    <source>
        <dbReference type="PROSITE" id="PS51832"/>
    </source>
</evidence>
<protein>
    <submittedName>
        <fullName evidence="3">Uncharacterized protein</fullName>
    </submittedName>
</protein>
<feature type="domain" description="HD-GYP" evidence="2">
    <location>
        <begin position="66"/>
        <end position="254"/>
    </location>
</feature>
<gene>
    <name evidence="3" type="ORF">SDC9_147707</name>
</gene>
<comment type="caution">
    <text evidence="3">The sequence shown here is derived from an EMBL/GenBank/DDBJ whole genome shotgun (WGS) entry which is preliminary data.</text>
</comment>
<dbReference type="EMBL" id="VSSQ01046553">
    <property type="protein sequence ID" value="MPN00512.1"/>
    <property type="molecule type" value="Genomic_DNA"/>
</dbReference>
<reference evidence="3" key="1">
    <citation type="submission" date="2019-08" db="EMBL/GenBank/DDBJ databases">
        <authorList>
            <person name="Kucharzyk K."/>
            <person name="Murdoch R.W."/>
            <person name="Higgins S."/>
            <person name="Loffler F."/>
        </authorList>
    </citation>
    <scope>NUCLEOTIDE SEQUENCE</scope>
</reference>
<dbReference type="Gene3D" id="1.10.3210.10">
    <property type="entry name" value="Hypothetical protein af1432"/>
    <property type="match status" value="1"/>
</dbReference>
<evidence type="ECO:0000313" key="3">
    <source>
        <dbReference type="EMBL" id="MPN00512.1"/>
    </source>
</evidence>
<feature type="domain" description="HD" evidence="1">
    <location>
        <begin position="88"/>
        <end position="210"/>
    </location>
</feature>
<dbReference type="PROSITE" id="PS51832">
    <property type="entry name" value="HD_GYP"/>
    <property type="match status" value="1"/>
</dbReference>
<organism evidence="3">
    <name type="scientific">bioreactor metagenome</name>
    <dbReference type="NCBI Taxonomy" id="1076179"/>
    <lineage>
        <taxon>unclassified sequences</taxon>
        <taxon>metagenomes</taxon>
        <taxon>ecological metagenomes</taxon>
    </lineage>
</organism>
<dbReference type="PROSITE" id="PS51831">
    <property type="entry name" value="HD"/>
    <property type="match status" value="1"/>
</dbReference>
<dbReference type="InterPro" id="IPR037522">
    <property type="entry name" value="HD_GYP_dom"/>
</dbReference>